<gene>
    <name evidence="2" type="ORF">CUJ89_26995</name>
</gene>
<organism evidence="2 3">
    <name type="scientific">Burkholderia pyrrocinia</name>
    <name type="common">Pseudomonas pyrrocinia</name>
    <dbReference type="NCBI Taxonomy" id="60550"/>
    <lineage>
        <taxon>Bacteria</taxon>
        <taxon>Pseudomonadati</taxon>
        <taxon>Pseudomonadota</taxon>
        <taxon>Betaproteobacteria</taxon>
        <taxon>Burkholderiales</taxon>
        <taxon>Burkholderiaceae</taxon>
        <taxon>Burkholderia</taxon>
        <taxon>Burkholderia cepacia complex</taxon>
    </lineage>
</organism>
<evidence type="ECO:0000313" key="3">
    <source>
        <dbReference type="Proteomes" id="UP000253104"/>
    </source>
</evidence>
<reference evidence="2 3" key="1">
    <citation type="journal article" date="2018" name="ISME J.">
        <title>Involvement of Burkholderiaceae and sulfurous volatiles in disease-suppressive soils.</title>
        <authorList>
            <person name="Carrion V.J."/>
            <person name="Cordovez V."/>
            <person name="Tyc O."/>
            <person name="Etalo D.W."/>
            <person name="de Bruijn I."/>
            <person name="de Jager V.C."/>
            <person name="Medema M.H."/>
            <person name="Eberl L."/>
            <person name="Raaijmakers J.M."/>
        </authorList>
    </citation>
    <scope>NUCLEOTIDE SEQUENCE [LARGE SCALE GENOMIC DNA]</scope>
    <source>
        <strain evidence="3">mHSR5</strain>
    </source>
</reference>
<protein>
    <submittedName>
        <fullName evidence="2">Uncharacterized protein</fullName>
    </submittedName>
</protein>
<dbReference type="Proteomes" id="UP000253104">
    <property type="component" value="Chromosome mHSR5_B"/>
</dbReference>
<name>A0A2Z5N5L7_BURPY</name>
<feature type="compositionally biased region" description="Basic and acidic residues" evidence="1">
    <location>
        <begin position="62"/>
        <end position="71"/>
    </location>
</feature>
<dbReference type="AlphaFoldDB" id="A0A2Z5N5L7"/>
<evidence type="ECO:0000313" key="2">
    <source>
        <dbReference type="EMBL" id="AXF23997.1"/>
    </source>
</evidence>
<proteinExistence type="predicted"/>
<dbReference type="EMBL" id="CP024903">
    <property type="protein sequence ID" value="AXF23997.1"/>
    <property type="molecule type" value="Genomic_DNA"/>
</dbReference>
<accession>A0A2Z5N5L7</accession>
<sequence>MAAMPPVRSWNVSRAVTSRIRVDDDVSVARNVDFPLTQVKCAPVEAERSRTGPGETVIAPHLPERHGKPENTGETASGRRNRS</sequence>
<feature type="region of interest" description="Disordered" evidence="1">
    <location>
        <begin position="44"/>
        <end position="83"/>
    </location>
</feature>
<evidence type="ECO:0000256" key="1">
    <source>
        <dbReference type="SAM" id="MobiDB-lite"/>
    </source>
</evidence>